<evidence type="ECO:0000313" key="3">
    <source>
        <dbReference type="EMBL" id="ERG64276.1"/>
    </source>
</evidence>
<feature type="compositionally biased region" description="Pro residues" evidence="1">
    <location>
        <begin position="46"/>
        <end position="58"/>
    </location>
</feature>
<name>U1MQU4_9MICO</name>
<organism evidence="3 4">
    <name type="scientific">Agrococcus pavilionensis RW1</name>
    <dbReference type="NCBI Taxonomy" id="1330458"/>
    <lineage>
        <taxon>Bacteria</taxon>
        <taxon>Bacillati</taxon>
        <taxon>Actinomycetota</taxon>
        <taxon>Actinomycetes</taxon>
        <taxon>Micrococcales</taxon>
        <taxon>Microbacteriaceae</taxon>
        <taxon>Agrococcus</taxon>
    </lineage>
</organism>
<dbReference type="Proteomes" id="UP000016462">
    <property type="component" value="Unassembled WGS sequence"/>
</dbReference>
<dbReference type="InterPro" id="IPR011089">
    <property type="entry name" value="GmrSD_C"/>
</dbReference>
<comment type="caution">
    <text evidence="3">The sequence shown here is derived from an EMBL/GenBank/DDBJ whole genome shotgun (WGS) entry which is preliminary data.</text>
</comment>
<proteinExistence type="predicted"/>
<keyword evidence="4" id="KW-1185">Reference proteome</keyword>
<dbReference type="EMBL" id="ASHR01000024">
    <property type="protein sequence ID" value="ERG64276.1"/>
    <property type="molecule type" value="Genomic_DNA"/>
</dbReference>
<dbReference type="Pfam" id="PF07510">
    <property type="entry name" value="GmrSD_C"/>
    <property type="match status" value="1"/>
</dbReference>
<evidence type="ECO:0000313" key="4">
    <source>
        <dbReference type="Proteomes" id="UP000016462"/>
    </source>
</evidence>
<dbReference type="PROSITE" id="PS51257">
    <property type="entry name" value="PROKAR_LIPOPROTEIN"/>
    <property type="match status" value="1"/>
</dbReference>
<gene>
    <name evidence="3" type="ORF">L332_07395</name>
</gene>
<sequence length="249" mass="26311">MRSRSARAHVGAFAALIGAVLLGGCSAAGAITGEPPVRESARPAPSIAPAPAASPTPTTPDAQGELRAIAATLEVIDERVAIPPYRRADFGDGWVDVDRNGCSTRQDILQRDLEGEALAADECTVLTGTLRVEPYTGATLEFAHDRIGGDSQAVQIDHIISLSAAHRGGAWAWSYEERVVFANDPATLLAVDGPTNSAKGDRGPGDWMPEDPGFWCEYAGRYTQIAHDYALAVASEDKRMLVDVLEACG</sequence>
<feature type="domain" description="GmrSD restriction endonucleases C-terminal" evidence="2">
    <location>
        <begin position="104"/>
        <end position="243"/>
    </location>
</feature>
<evidence type="ECO:0000256" key="1">
    <source>
        <dbReference type="SAM" id="MobiDB-lite"/>
    </source>
</evidence>
<evidence type="ECO:0000259" key="2">
    <source>
        <dbReference type="Pfam" id="PF07510"/>
    </source>
</evidence>
<dbReference type="PANTHER" id="PTHR24094">
    <property type="entry name" value="SECRETED PROTEIN"/>
    <property type="match status" value="1"/>
</dbReference>
<dbReference type="PANTHER" id="PTHR24094:SF15">
    <property type="entry name" value="AMP-DEPENDENT SYNTHETASE_LIGASE DOMAIN-CONTAINING PROTEIN-RELATED"/>
    <property type="match status" value="1"/>
</dbReference>
<protein>
    <recommendedName>
        <fullName evidence="2">GmrSD restriction endonucleases C-terminal domain-containing protein</fullName>
    </recommendedName>
</protein>
<accession>U1MQU4</accession>
<dbReference type="AlphaFoldDB" id="U1MQU4"/>
<reference evidence="3 4" key="1">
    <citation type="journal article" date="2013" name="Genome Announc.">
        <title>First draft genome sequence from a member of the genus agrococcus, isolated from modern microbialites.</title>
        <authorList>
            <person name="White R.A.III."/>
            <person name="Grassa C.J."/>
            <person name="Suttle C.A."/>
        </authorList>
    </citation>
    <scope>NUCLEOTIDE SEQUENCE [LARGE SCALE GENOMIC DNA]</scope>
    <source>
        <strain evidence="3 4">RW1</strain>
    </source>
</reference>
<feature type="region of interest" description="Disordered" evidence="1">
    <location>
        <begin position="34"/>
        <end position="62"/>
    </location>
</feature>